<proteinExistence type="predicted"/>
<sequence>MTRTEFNVGNLGISSALQLTLWPARPEFRELTAKALTAFGTEEQAIGLSALGHDFVRYLQFESSAIESTHYPRLSGFQITHSELSKCTDSGRNIEKRSVRILTDKQNGPILRGFGDSEHPQEITAVFSHLSVEGWERLVVKLGWNPNNLCEASAPGITFYPSADAEMSLLAPPYWT</sequence>
<comment type="caution">
    <text evidence="1">The sequence shown here is derived from an EMBL/GenBank/DDBJ whole genome shotgun (WGS) entry which is preliminary data.</text>
</comment>
<dbReference type="RefSeq" id="WP_146453300.1">
    <property type="nucleotide sequence ID" value="NZ_SJPS01000023.1"/>
</dbReference>
<dbReference type="EMBL" id="SJPS01000023">
    <property type="protein sequence ID" value="TWU17464.1"/>
    <property type="molecule type" value="Genomic_DNA"/>
</dbReference>
<dbReference type="Proteomes" id="UP000318437">
    <property type="component" value="Unassembled WGS sequence"/>
</dbReference>
<reference evidence="1 2" key="1">
    <citation type="submission" date="2019-02" db="EMBL/GenBank/DDBJ databases">
        <title>Deep-cultivation of Planctomycetes and their phenomic and genomic characterization uncovers novel biology.</title>
        <authorList>
            <person name="Wiegand S."/>
            <person name="Jogler M."/>
            <person name="Boedeker C."/>
            <person name="Pinto D."/>
            <person name="Vollmers J."/>
            <person name="Rivas-Marin E."/>
            <person name="Kohn T."/>
            <person name="Peeters S.H."/>
            <person name="Heuer A."/>
            <person name="Rast P."/>
            <person name="Oberbeckmann S."/>
            <person name="Bunk B."/>
            <person name="Jeske O."/>
            <person name="Meyerdierks A."/>
            <person name="Storesund J.E."/>
            <person name="Kallscheuer N."/>
            <person name="Luecker S."/>
            <person name="Lage O.M."/>
            <person name="Pohl T."/>
            <person name="Merkel B.J."/>
            <person name="Hornburger P."/>
            <person name="Mueller R.-W."/>
            <person name="Bruemmer F."/>
            <person name="Labrenz M."/>
            <person name="Spormann A.M."/>
            <person name="Op Den Camp H."/>
            <person name="Overmann J."/>
            <person name="Amann R."/>
            <person name="Jetten M.S.M."/>
            <person name="Mascher T."/>
            <person name="Medema M.H."/>
            <person name="Devos D.P."/>
            <person name="Kaster A.-K."/>
            <person name="Ovreas L."/>
            <person name="Rohde M."/>
            <person name="Galperin M.Y."/>
            <person name="Jogler C."/>
        </authorList>
    </citation>
    <scope>NUCLEOTIDE SEQUENCE [LARGE SCALE GENOMIC DNA]</scope>
    <source>
        <strain evidence="1 2">Pla144</strain>
    </source>
</reference>
<accession>A0A5C6C2J4</accession>
<gene>
    <name evidence="1" type="ORF">Pla144_51170</name>
</gene>
<organism evidence="1 2">
    <name type="scientific">Bythopirellula polymerisocia</name>
    <dbReference type="NCBI Taxonomy" id="2528003"/>
    <lineage>
        <taxon>Bacteria</taxon>
        <taxon>Pseudomonadati</taxon>
        <taxon>Planctomycetota</taxon>
        <taxon>Planctomycetia</taxon>
        <taxon>Pirellulales</taxon>
        <taxon>Lacipirellulaceae</taxon>
        <taxon>Bythopirellula</taxon>
    </lineage>
</organism>
<protein>
    <submittedName>
        <fullName evidence="1">Uncharacterized protein</fullName>
    </submittedName>
</protein>
<evidence type="ECO:0000313" key="2">
    <source>
        <dbReference type="Proteomes" id="UP000318437"/>
    </source>
</evidence>
<name>A0A5C6C2J4_9BACT</name>
<keyword evidence="2" id="KW-1185">Reference proteome</keyword>
<dbReference type="AlphaFoldDB" id="A0A5C6C2J4"/>
<evidence type="ECO:0000313" key="1">
    <source>
        <dbReference type="EMBL" id="TWU17464.1"/>
    </source>
</evidence>